<feature type="domain" description="PH" evidence="4">
    <location>
        <begin position="4"/>
        <end position="95"/>
    </location>
</feature>
<dbReference type="SUPFAM" id="SSF50729">
    <property type="entry name" value="PH domain-like"/>
    <property type="match status" value="1"/>
</dbReference>
<evidence type="ECO:0008006" key="8">
    <source>
        <dbReference type="Google" id="ProtNLM"/>
    </source>
</evidence>
<dbReference type="InterPro" id="IPR011993">
    <property type="entry name" value="PH-like_dom_sf"/>
</dbReference>
<evidence type="ECO:0000259" key="4">
    <source>
        <dbReference type="PROSITE" id="PS50003"/>
    </source>
</evidence>
<dbReference type="GO" id="GO:0005085">
    <property type="term" value="F:guanyl-nucleotide exchange factor activity"/>
    <property type="evidence" value="ECO:0007669"/>
    <property type="project" value="UniProtKB-KW"/>
</dbReference>
<feature type="domain" description="Ras-GEF" evidence="5">
    <location>
        <begin position="426"/>
        <end position="648"/>
    </location>
</feature>
<evidence type="ECO:0000256" key="2">
    <source>
        <dbReference type="PROSITE-ProRule" id="PRU00168"/>
    </source>
</evidence>
<dbReference type="SMART" id="SM00233">
    <property type="entry name" value="PH"/>
    <property type="match status" value="1"/>
</dbReference>
<accession>A0A8K1FMU5</accession>
<keyword evidence="1 2" id="KW-0344">Guanine-nucleotide releasing factor</keyword>
<comment type="caution">
    <text evidence="6">The sequence shown here is derived from an EMBL/GenBank/DDBJ whole genome shotgun (WGS) entry which is preliminary data.</text>
</comment>
<dbReference type="Gene3D" id="1.10.840.10">
    <property type="entry name" value="Ras guanine-nucleotide exchange factors catalytic domain"/>
    <property type="match status" value="1"/>
</dbReference>
<dbReference type="InterPro" id="IPR023578">
    <property type="entry name" value="Ras_GEF_dom_sf"/>
</dbReference>
<dbReference type="PROSITE" id="PS50009">
    <property type="entry name" value="RASGEF_CAT"/>
    <property type="match status" value="1"/>
</dbReference>
<dbReference type="InterPro" id="IPR036964">
    <property type="entry name" value="RASGEF_cat_dom_sf"/>
</dbReference>
<evidence type="ECO:0000256" key="3">
    <source>
        <dbReference type="SAM" id="MobiDB-lite"/>
    </source>
</evidence>
<dbReference type="SUPFAM" id="SSF48366">
    <property type="entry name" value="Ras GEF"/>
    <property type="match status" value="1"/>
</dbReference>
<evidence type="ECO:0000259" key="5">
    <source>
        <dbReference type="PROSITE" id="PS50009"/>
    </source>
</evidence>
<evidence type="ECO:0000313" key="7">
    <source>
        <dbReference type="Proteomes" id="UP000794436"/>
    </source>
</evidence>
<dbReference type="OrthoDB" id="546434at2759"/>
<name>A0A8K1FMU5_PYTOL</name>
<dbReference type="InterPro" id="IPR001849">
    <property type="entry name" value="PH_domain"/>
</dbReference>
<dbReference type="Gene3D" id="2.30.29.30">
    <property type="entry name" value="Pleckstrin-homology domain (PH domain)/Phosphotyrosine-binding domain (PTB)"/>
    <property type="match status" value="1"/>
</dbReference>
<evidence type="ECO:0000313" key="6">
    <source>
        <dbReference type="EMBL" id="TMW68641.1"/>
    </source>
</evidence>
<dbReference type="Pfam" id="PF00617">
    <property type="entry name" value="RasGEF"/>
    <property type="match status" value="1"/>
</dbReference>
<reference evidence="6" key="1">
    <citation type="submission" date="2019-03" db="EMBL/GenBank/DDBJ databases">
        <title>Long read genome sequence of the mycoparasitic Pythium oligandrum ATCC 38472 isolated from sugarbeet rhizosphere.</title>
        <authorList>
            <person name="Gaulin E."/>
        </authorList>
    </citation>
    <scope>NUCLEOTIDE SEQUENCE</scope>
    <source>
        <strain evidence="6">ATCC 38472_TT</strain>
    </source>
</reference>
<organism evidence="6 7">
    <name type="scientific">Pythium oligandrum</name>
    <name type="common">Mycoparasitic fungus</name>
    <dbReference type="NCBI Taxonomy" id="41045"/>
    <lineage>
        <taxon>Eukaryota</taxon>
        <taxon>Sar</taxon>
        <taxon>Stramenopiles</taxon>
        <taxon>Oomycota</taxon>
        <taxon>Peronosporomycetes</taxon>
        <taxon>Pythiales</taxon>
        <taxon>Pythiaceae</taxon>
        <taxon>Pythium</taxon>
    </lineage>
</organism>
<dbReference type="CDD" id="cd00821">
    <property type="entry name" value="PH"/>
    <property type="match status" value="1"/>
</dbReference>
<dbReference type="InterPro" id="IPR001895">
    <property type="entry name" value="RASGEF_cat_dom"/>
</dbReference>
<sequence length="954" mass="106476">MATTVVKEGPIAVRGHFMWRDRYVTIHDNQLTIQRSKHGAVKGKIDLADPSVQVVFHENQTQFTITTAQGRDVLFQCPTTTVRDEWLGAVFVARGPSDTDAESDAVFSTMDERTGVTQDESEASEIEAVFLSREPSCDSNDDGGAYNDTLMAFQNLRSSMMEFHFTSIDEDTEENNQEPAIVRQQEEATRRRCVNTLAFFIQSVPHGGKAVLLHMDVLSQSFGITLDEIVAVLGETQCEKPRRGSMASVGLQKLHVATFVRYILFHPIYNKRQSGQADRINELVDRYFPHCRLRRFSHDVDQDGGEQSRASEPPPHTFELDLTFHTPPTTHQQTRNKPNRPDPSVMKRKRHSFPNIMMPISLSGINSNNPIRAMAPPVPLLPQRSRSESMSSLSMSFLLPAANNDSDAFRDDVIVEPLRQLLWRYSLQDVVEQLSLLHHRQIASNVLWEFITAPKQAAKAITEHFNRFVSYLVWSVLIEDTPKDRAEVIESIIAMAVAASELNNFHLVMACVGCLGDLPLMPARLPLTWKKVRVRFKTHLQALRTLCDHTGGFETLRKRQAAESTRSSCMPFIGVIGVALERLRLTPYYSEGSGRTVNLDRLGRQYTALLPMENAILKAYKFSAIDTLQTTFERLDMSFSSSRLLQLRSQQILTMENAASNASLRTSSLYRNRKTELAAGDAGDDSPPFLSFHQICCILATTASSSERIQICVEALLTDDRQALTRSLRSFWRELRQTIHSSACHVAVHGTRRCVESLHRGILTQKSNELQQVTGLDELAVELDRGVYAAVVAAVTQPIATWFFAKVKHSLQAEDMRLLSKIKSDNTTSPTTTHSSSVVVPIETDVAPLAMLDALTQAIQQLIPLNAPQDLRAAALLAAMAQRRLMLPHPASVLYVLQQTLDVLFLSRPHRDALELFDTALSSLTKAAAVPSRRASSAASMASVRSIASVRPLS</sequence>
<keyword evidence="7" id="KW-1185">Reference proteome</keyword>
<dbReference type="PROSITE" id="PS50003">
    <property type="entry name" value="PH_DOMAIN"/>
    <property type="match status" value="1"/>
</dbReference>
<evidence type="ECO:0000256" key="1">
    <source>
        <dbReference type="ARBA" id="ARBA00022658"/>
    </source>
</evidence>
<dbReference type="Pfam" id="PF00169">
    <property type="entry name" value="PH"/>
    <property type="match status" value="1"/>
</dbReference>
<dbReference type="GO" id="GO:0007264">
    <property type="term" value="P:small GTPase-mediated signal transduction"/>
    <property type="evidence" value="ECO:0007669"/>
    <property type="project" value="InterPro"/>
</dbReference>
<dbReference type="InterPro" id="IPR008937">
    <property type="entry name" value="Ras-like_GEF"/>
</dbReference>
<gene>
    <name evidence="6" type="ORF">Poli38472_006109</name>
</gene>
<dbReference type="SMART" id="SM00147">
    <property type="entry name" value="RasGEF"/>
    <property type="match status" value="1"/>
</dbReference>
<proteinExistence type="predicted"/>
<dbReference type="EMBL" id="SPLM01000002">
    <property type="protein sequence ID" value="TMW68641.1"/>
    <property type="molecule type" value="Genomic_DNA"/>
</dbReference>
<dbReference type="PANTHER" id="PTHR23113:SF99">
    <property type="entry name" value="RASGEF DOMAIN-CONTAINING PROTEIN"/>
    <property type="match status" value="1"/>
</dbReference>
<dbReference type="AlphaFoldDB" id="A0A8K1FMU5"/>
<dbReference type="Proteomes" id="UP000794436">
    <property type="component" value="Unassembled WGS sequence"/>
</dbReference>
<protein>
    <recommendedName>
        <fullName evidence="8">Ras-GEF domain-containing protein</fullName>
    </recommendedName>
</protein>
<feature type="region of interest" description="Disordered" evidence="3">
    <location>
        <begin position="300"/>
        <end position="347"/>
    </location>
</feature>
<dbReference type="PANTHER" id="PTHR23113">
    <property type="entry name" value="GUANINE NUCLEOTIDE EXCHANGE FACTOR"/>
    <property type="match status" value="1"/>
</dbReference>